<organism evidence="1 2">
    <name type="scientific">Leptidea sinapis</name>
    <dbReference type="NCBI Taxonomy" id="189913"/>
    <lineage>
        <taxon>Eukaryota</taxon>
        <taxon>Metazoa</taxon>
        <taxon>Ecdysozoa</taxon>
        <taxon>Arthropoda</taxon>
        <taxon>Hexapoda</taxon>
        <taxon>Insecta</taxon>
        <taxon>Pterygota</taxon>
        <taxon>Neoptera</taxon>
        <taxon>Endopterygota</taxon>
        <taxon>Lepidoptera</taxon>
        <taxon>Glossata</taxon>
        <taxon>Ditrysia</taxon>
        <taxon>Papilionoidea</taxon>
        <taxon>Pieridae</taxon>
        <taxon>Dismorphiinae</taxon>
        <taxon>Leptidea</taxon>
    </lineage>
</organism>
<proteinExistence type="predicted"/>
<sequence length="100" mass="11471">MLSIQGTTILATISAIQKEVCLKFFMTPLNNSLNHNNKVLHITNPDKRKTCPPGKYDFKRNVIEMPIGYKCINQKDITRIIVDMLRASIEQTVSQINRPR</sequence>
<reference evidence="1 2" key="1">
    <citation type="submission" date="2017-07" db="EMBL/GenBank/DDBJ databases">
        <authorList>
            <person name="Talla V."/>
            <person name="Backstrom N."/>
        </authorList>
    </citation>
    <scope>NUCLEOTIDE SEQUENCE [LARGE SCALE GENOMIC DNA]</scope>
</reference>
<keyword evidence="2" id="KW-1185">Reference proteome</keyword>
<name>A0A5E4QQU5_9NEOP</name>
<evidence type="ECO:0000313" key="1">
    <source>
        <dbReference type="EMBL" id="VVD00308.1"/>
    </source>
</evidence>
<accession>A0A5E4QQU5</accession>
<gene>
    <name evidence="1" type="ORF">LSINAPIS_LOCUS10978</name>
</gene>
<dbReference type="AlphaFoldDB" id="A0A5E4QQU5"/>
<protein>
    <submittedName>
        <fullName evidence="1">Uncharacterized protein</fullName>
    </submittedName>
</protein>
<evidence type="ECO:0000313" key="2">
    <source>
        <dbReference type="Proteomes" id="UP000324832"/>
    </source>
</evidence>
<dbReference type="EMBL" id="FZQP02004623">
    <property type="protein sequence ID" value="VVD00308.1"/>
    <property type="molecule type" value="Genomic_DNA"/>
</dbReference>
<dbReference type="Proteomes" id="UP000324832">
    <property type="component" value="Unassembled WGS sequence"/>
</dbReference>